<evidence type="ECO:0000259" key="3">
    <source>
        <dbReference type="PROSITE" id="PS50966"/>
    </source>
</evidence>
<dbReference type="STRING" id="1555112.LIP_3341"/>
<evidence type="ECO:0000256" key="1">
    <source>
        <dbReference type="PROSITE-ProRule" id="PRU00325"/>
    </source>
</evidence>
<dbReference type="GO" id="GO:0008270">
    <property type="term" value="F:zinc ion binding"/>
    <property type="evidence" value="ECO:0007669"/>
    <property type="project" value="UniProtKB-KW"/>
</dbReference>
<dbReference type="OrthoDB" id="188274at2"/>
<feature type="domain" description="SWIM-type" evidence="3">
    <location>
        <begin position="139"/>
        <end position="174"/>
    </location>
</feature>
<dbReference type="RefSeq" id="WP_082726445.1">
    <property type="nucleotide sequence ID" value="NZ_AP014924.1"/>
</dbReference>
<keyword evidence="1" id="KW-0863">Zinc-finger</keyword>
<feature type="compositionally biased region" description="Low complexity" evidence="2">
    <location>
        <begin position="228"/>
        <end position="242"/>
    </location>
</feature>
<evidence type="ECO:0000313" key="5">
    <source>
        <dbReference type="Proteomes" id="UP000065807"/>
    </source>
</evidence>
<evidence type="ECO:0000256" key="2">
    <source>
        <dbReference type="SAM" id="MobiDB-lite"/>
    </source>
</evidence>
<dbReference type="InterPro" id="IPR007527">
    <property type="entry name" value="Znf_SWIM"/>
</dbReference>
<keyword evidence="5" id="KW-1185">Reference proteome</keyword>
<reference evidence="5" key="1">
    <citation type="submission" date="2015-07" db="EMBL/GenBank/DDBJ databases">
        <title>Complete genome sequence and phylogenetic analysis of Limnochorda pilosa.</title>
        <authorList>
            <person name="Watanabe M."/>
            <person name="Kojima H."/>
            <person name="Fukui M."/>
        </authorList>
    </citation>
    <scope>NUCLEOTIDE SEQUENCE [LARGE SCALE GENOMIC DNA]</scope>
    <source>
        <strain evidence="5">HC45</strain>
    </source>
</reference>
<dbReference type="PROSITE" id="PS50966">
    <property type="entry name" value="ZF_SWIM"/>
    <property type="match status" value="1"/>
</dbReference>
<name>A0A0K2SPW4_LIMPI</name>
<protein>
    <recommendedName>
        <fullName evidence="3">SWIM-type domain-containing protein</fullName>
    </recommendedName>
</protein>
<dbReference type="PANTHER" id="PTHR38133:SF1">
    <property type="entry name" value="SLR1429 PROTEIN"/>
    <property type="match status" value="1"/>
</dbReference>
<organism evidence="4 5">
    <name type="scientific">Limnochorda pilosa</name>
    <dbReference type="NCBI Taxonomy" id="1555112"/>
    <lineage>
        <taxon>Bacteria</taxon>
        <taxon>Bacillati</taxon>
        <taxon>Bacillota</taxon>
        <taxon>Limnochordia</taxon>
        <taxon>Limnochordales</taxon>
        <taxon>Limnochordaceae</taxon>
        <taxon>Limnochorda</taxon>
    </lineage>
</organism>
<gene>
    <name evidence="4" type="ORF">LIP_3341</name>
</gene>
<reference evidence="5" key="2">
    <citation type="journal article" date="2016" name="Int. J. Syst. Evol. Microbiol.">
        <title>Complete genome sequence and cell structure of Limnochorda pilosa, a Gram-negative spore-former within the phylum Firmicutes.</title>
        <authorList>
            <person name="Watanabe M."/>
            <person name="Kojima H."/>
            <person name="Fukui M."/>
        </authorList>
    </citation>
    <scope>NUCLEOTIDE SEQUENCE [LARGE SCALE GENOMIC DNA]</scope>
    <source>
        <strain evidence="5">HC45</strain>
    </source>
</reference>
<dbReference type="Pfam" id="PF04434">
    <property type="entry name" value="SWIM"/>
    <property type="match status" value="1"/>
</dbReference>
<sequence length="321" mass="35200">MSGRRYDEYDGPWYEPSVPIRAEGGIRAGTRRGAFGKSWWAKRWIAVLERFHETARLRRGRTYARQGQVLSLEVAAGRVTAQVQGSRPRPYAVEIRVKTLSGEEWERVTRALARQALYAAKLLAGEMPPQVEDVFERARLTLFPSTRRDLATECSCPDDANPCKHIAAVYYLLGEAFDRDPFLIFTLRGMPREAMLEALGHRTERGTRAPGARAKGRAPKPDDDGSPKPEASPESLPAEPVAFWKGSPLPDGLSGEAAGLRTPSALLEQVGPFPFWRGREDFLEALRPAYAAAAAAGLRVLAGGIGARVPHDSGDRPDGDG</sequence>
<accession>A0A0K2SPW4</accession>
<dbReference type="Proteomes" id="UP000065807">
    <property type="component" value="Chromosome"/>
</dbReference>
<dbReference type="KEGG" id="lpil:LIP_3341"/>
<evidence type="ECO:0000313" key="4">
    <source>
        <dbReference type="EMBL" id="BAS29153.1"/>
    </source>
</evidence>
<feature type="region of interest" description="Disordered" evidence="2">
    <location>
        <begin position="200"/>
        <end position="248"/>
    </location>
</feature>
<dbReference type="EMBL" id="AP014924">
    <property type="protein sequence ID" value="BAS29153.1"/>
    <property type="molecule type" value="Genomic_DNA"/>
</dbReference>
<keyword evidence="1" id="KW-0479">Metal-binding</keyword>
<keyword evidence="1" id="KW-0862">Zinc</keyword>
<proteinExistence type="predicted"/>
<dbReference type="AlphaFoldDB" id="A0A0K2SPW4"/>
<dbReference type="PANTHER" id="PTHR38133">
    <property type="entry name" value="SLR1429 PROTEIN"/>
    <property type="match status" value="1"/>
</dbReference>